<dbReference type="Proteomes" id="UP000436522">
    <property type="component" value="Unassembled WGS sequence"/>
</dbReference>
<gene>
    <name evidence="1" type="ORF">So717_02890</name>
</gene>
<evidence type="ECO:0008006" key="3">
    <source>
        <dbReference type="Google" id="ProtNLM"/>
    </source>
</evidence>
<keyword evidence="2" id="KW-1185">Reference proteome</keyword>
<proteinExistence type="predicted"/>
<evidence type="ECO:0000313" key="1">
    <source>
        <dbReference type="EMBL" id="GFE48536.1"/>
    </source>
</evidence>
<dbReference type="OrthoDB" id="9797162at2"/>
<dbReference type="SUPFAM" id="SSF48371">
    <property type="entry name" value="ARM repeat"/>
    <property type="match status" value="1"/>
</dbReference>
<dbReference type="EMBL" id="BLIV01000001">
    <property type="protein sequence ID" value="GFE48536.1"/>
    <property type="molecule type" value="Genomic_DNA"/>
</dbReference>
<accession>A0A640VQP6</accession>
<dbReference type="Gene3D" id="1.25.40.290">
    <property type="entry name" value="ARM repeat domains"/>
    <property type="match status" value="1"/>
</dbReference>
<sequence length="372" mass="41278">MAAGYSLKDDLFNPTTVGQLAGEFAAGVPGFDAARFEEEALAGFPERELMARMEWLADCAEAQLAKDFPTMADQLEAALAPRLDPTLTDDDFGQFIHAVPGILAVRHGLEEHRERAMALLYEATQRFSMEFYIRPFLNRWTEETLVALAVWAEDDNYHVRRLVSEGTRPKLPWAKAVVLTPDQTLPLLDRLHGDPTRYVTRSVANHLNDLSKTRDDLVLGQLATWQKGGKQVAKEIDWMTRHALRTLIKQGHSGAMAALGFDARVPVTVDLEIETPQVAMGDALTFTCTVSSVVDLPVLVDYRITFARPEGKTGEKVFKLKQGKAAAAKPFVARKLHKLKGDATTFRLYPGPHRVTVQVNGVDRAEAGFELV</sequence>
<evidence type="ECO:0000313" key="2">
    <source>
        <dbReference type="Proteomes" id="UP000436522"/>
    </source>
</evidence>
<dbReference type="RefSeq" id="WP_159974430.1">
    <property type="nucleotide sequence ID" value="NZ_BLIV01000001.1"/>
</dbReference>
<reference evidence="1 2" key="1">
    <citation type="submission" date="2019-12" db="EMBL/GenBank/DDBJ databases">
        <title>Roseobacter cerasinus sp. nov., isolated from seawater around aquaculture.</title>
        <authorList>
            <person name="Muramatsu S."/>
            <person name="Takabe Y."/>
            <person name="Mori K."/>
            <person name="Takaichi S."/>
            <person name="Hanada S."/>
        </authorList>
    </citation>
    <scope>NUCLEOTIDE SEQUENCE [LARGE SCALE GENOMIC DNA]</scope>
    <source>
        <strain evidence="1 2">AI77</strain>
    </source>
</reference>
<organism evidence="1 2">
    <name type="scientific">Roseobacter cerasinus</name>
    <dbReference type="NCBI Taxonomy" id="2602289"/>
    <lineage>
        <taxon>Bacteria</taxon>
        <taxon>Pseudomonadati</taxon>
        <taxon>Pseudomonadota</taxon>
        <taxon>Alphaproteobacteria</taxon>
        <taxon>Rhodobacterales</taxon>
        <taxon>Roseobacteraceae</taxon>
        <taxon>Roseobacter</taxon>
    </lineage>
</organism>
<comment type="caution">
    <text evidence="1">The sequence shown here is derived from an EMBL/GenBank/DDBJ whole genome shotgun (WGS) entry which is preliminary data.</text>
</comment>
<name>A0A640VQP6_9RHOB</name>
<dbReference type="InterPro" id="IPR016024">
    <property type="entry name" value="ARM-type_fold"/>
</dbReference>
<protein>
    <recommendedName>
        <fullName evidence="3">DNA alkylation repair protein</fullName>
    </recommendedName>
</protein>
<dbReference type="AlphaFoldDB" id="A0A640VQP6"/>